<reference evidence="2" key="1">
    <citation type="submission" date="2014-01" db="EMBL/GenBank/DDBJ databases">
        <authorList>
            <person name="Aslett M."/>
        </authorList>
    </citation>
    <scope>NUCLEOTIDE SEQUENCE</scope>
</reference>
<dbReference type="AlphaFoldDB" id="A0A077ZLH1"/>
<feature type="compositionally biased region" description="Basic and acidic residues" evidence="1">
    <location>
        <begin position="1"/>
        <end position="20"/>
    </location>
</feature>
<protein>
    <submittedName>
        <fullName evidence="2">DUF4176 and LXG domain containing protein</fullName>
    </submittedName>
</protein>
<evidence type="ECO:0000313" key="3">
    <source>
        <dbReference type="Proteomes" id="UP000030665"/>
    </source>
</evidence>
<dbReference type="Pfam" id="PF13780">
    <property type="entry name" value="DUF4176"/>
    <property type="match status" value="1"/>
</dbReference>
<name>A0A077ZLH1_TRITR</name>
<accession>A0A077ZLH1</accession>
<feature type="region of interest" description="Disordered" evidence="1">
    <location>
        <begin position="1"/>
        <end position="26"/>
    </location>
</feature>
<feature type="non-terminal residue" evidence="2">
    <location>
        <position position="733"/>
    </location>
</feature>
<keyword evidence="3" id="KW-1185">Reference proteome</keyword>
<gene>
    <name evidence="2" type="ORF">TTRE_0000962801</name>
</gene>
<dbReference type="Proteomes" id="UP000030665">
    <property type="component" value="Unassembled WGS sequence"/>
</dbReference>
<sequence>MSDAAKEARIRQAEAKERAALQHQKKLNEVNANKKILDEKIERLEKAKGELTSDLSSLISFSSSVTSELKSIDSGSFQGTRRDKYDSKVGDVAKKLTELADKHQENQETIDKKLTELKENSQRLGMSIGSLSSKMISEINSSLASYKGMAEQDVTKMIKAGENKAKDDKAGASSGQPVLFRKINLAFFQEETDFEYKPTIGARLHVHFDHEKQQVMIQRNPVEMNLTFDQYLTYMGLIDAVFSEIYPTGSVIELEEELLSDELKQMFSNSDLGLSVMIHGRRLPFEDSTACIDYVASLWPFGIMPETEPIYVTNLMIKRVISSGLTNEYEEQFAFEVLRKQWIEAGNRSYLYKTKLQSQINSAKSSWKGVVSSDGLSGSVKLAIDAEINNYQMPLLTNYYDAMHQLSTEFTKAISDFKSTVKETSGSAIIDTDALTTAESKFSDQLTKFTEIEAKFKTVYSSISDLVSVSEVSGSGFTEEMEKTKKVLTNTKTWMATFNGKKSSKAISSILSQQKAQIRSLKSVAGLSYTDPKSLEIYQNKAFKSAVTKQHSSVQQFEERQKELEAQNISGLTPTGMAMRYGLNDPRVKKELNKVSQGINGDSIGKVPYTLWSGLLSGAVGLGKELATSKVTDKVAEGLASSLINTIKTNTTTFMDKGLVAMTTAGKNVTFSAPPTMLTNVIRNGARYAAPVIGSLLDFGLQTANGENVGDAIVKTGAHAAIGVGAAKAGATL</sequence>
<reference evidence="2" key="2">
    <citation type="submission" date="2014-03" db="EMBL/GenBank/DDBJ databases">
        <title>The whipworm genome and dual-species transcriptomics of an intimate host-pathogen interaction.</title>
        <authorList>
            <person name="Foth B.J."/>
            <person name="Tsai I.J."/>
            <person name="Reid A.J."/>
            <person name="Bancroft A.J."/>
            <person name="Nichol S."/>
            <person name="Tracey A."/>
            <person name="Holroyd N."/>
            <person name="Cotton J.A."/>
            <person name="Stanley E.J."/>
            <person name="Zarowiecki M."/>
            <person name="Liu J.Z."/>
            <person name="Huckvale T."/>
            <person name="Cooper P.J."/>
            <person name="Grencis R.K."/>
            <person name="Berriman M."/>
        </authorList>
    </citation>
    <scope>NUCLEOTIDE SEQUENCE [LARGE SCALE GENOMIC DNA]</scope>
</reference>
<evidence type="ECO:0000256" key="1">
    <source>
        <dbReference type="SAM" id="MobiDB-lite"/>
    </source>
</evidence>
<organism evidence="2 3">
    <name type="scientific">Trichuris trichiura</name>
    <name type="common">Whipworm</name>
    <name type="synonym">Trichocephalus trichiurus</name>
    <dbReference type="NCBI Taxonomy" id="36087"/>
    <lineage>
        <taxon>Eukaryota</taxon>
        <taxon>Metazoa</taxon>
        <taxon>Ecdysozoa</taxon>
        <taxon>Nematoda</taxon>
        <taxon>Enoplea</taxon>
        <taxon>Dorylaimia</taxon>
        <taxon>Trichinellida</taxon>
        <taxon>Trichuridae</taxon>
        <taxon>Trichuris</taxon>
    </lineage>
</organism>
<dbReference type="EMBL" id="HG808119">
    <property type="protein sequence ID" value="CDW61191.1"/>
    <property type="molecule type" value="Genomic_DNA"/>
</dbReference>
<feature type="region of interest" description="Disordered" evidence="1">
    <location>
        <begin position="64"/>
        <end position="84"/>
    </location>
</feature>
<proteinExistence type="predicted"/>
<dbReference type="InterPro" id="IPR025233">
    <property type="entry name" value="DUF4176"/>
</dbReference>
<evidence type="ECO:0000313" key="2">
    <source>
        <dbReference type="EMBL" id="CDW61191.1"/>
    </source>
</evidence>